<dbReference type="PANTHER" id="PTHR17920">
    <property type="entry name" value="TRANSMEMBRANE AND COILED-COIL DOMAIN-CONTAINING PROTEIN 4 TMCO4"/>
    <property type="match status" value="1"/>
</dbReference>
<dbReference type="GO" id="GO:0016020">
    <property type="term" value="C:membrane"/>
    <property type="evidence" value="ECO:0007669"/>
    <property type="project" value="UniProtKB-SubCell"/>
</dbReference>
<accession>A0A1V2ZY30</accession>
<name>A0A1V2ZY30_9GAMM</name>
<reference evidence="5 6" key="1">
    <citation type="submission" date="2017-02" db="EMBL/GenBank/DDBJ databases">
        <title>Genomic diversity within the haloalkaliphilic genus Thioalkalivibrio.</title>
        <authorList>
            <person name="Ahn A.-C."/>
            <person name="Meier-Kolthoff J."/>
            <person name="Overmars L."/>
            <person name="Richter M."/>
            <person name="Woyke T."/>
            <person name="Sorokin D.Y."/>
            <person name="Muyzer G."/>
        </authorList>
    </citation>
    <scope>NUCLEOTIDE SEQUENCE [LARGE SCALE GENOMIC DNA]</scope>
    <source>
        <strain evidence="5 6">HL17</strain>
    </source>
</reference>
<proteinExistence type="predicted"/>
<dbReference type="Gene3D" id="3.40.50.1820">
    <property type="entry name" value="alpha/beta hydrolase"/>
    <property type="match status" value="1"/>
</dbReference>
<evidence type="ECO:0000256" key="4">
    <source>
        <dbReference type="ARBA" id="ARBA00023136"/>
    </source>
</evidence>
<keyword evidence="6" id="KW-1185">Reference proteome</keyword>
<comment type="caution">
    <text evidence="5">The sequence shown here is derived from an EMBL/GenBank/DDBJ whole genome shotgun (WGS) entry which is preliminary data.</text>
</comment>
<keyword evidence="4" id="KW-0472">Membrane</keyword>
<sequence>MKCRVCDSFAKYREKGVEHEDSQADDPEAEVKGSSWGWENQFCSVHSGSIANFQYLNEKLDVITDYQRLFERSGRDFKKIGTTAAGVTGGAAIVAPLAFLAAPAAGAAIGSSAYGLSGAAATSKGLAVLGGGSLASGGLGMAGGVAVVTATGSALGGRSGAIIANGYYGDIEGFEIEPMTDGEGSAVLCINGFLTEGDEKTGAEWLKGVIRRYPENPIMHVKWESKRLRELAESVGGVTSRAAGWHAMSTLGKRGLKTAAKKASPVGAALSALGVASNPWSVARVKAAQTGALLADLIARTDQRYILVGHSLGARVIYFCLRALAETQGRQVAEAHLLGGAIDSFASDNQRDSVAEEADEVVDWAVAASAVDGMIKNYYSMNDDVLKYAYTVGELFRGSPVGRTPIVHPEIKNFDVTTEVEGHSEYIGKLRGFLESGEVS</sequence>
<evidence type="ECO:0000256" key="3">
    <source>
        <dbReference type="ARBA" id="ARBA00022989"/>
    </source>
</evidence>
<dbReference type="InterPro" id="IPR029058">
    <property type="entry name" value="AB_hydrolase_fold"/>
</dbReference>
<keyword evidence="2" id="KW-0812">Transmembrane</keyword>
<evidence type="ECO:0000313" key="6">
    <source>
        <dbReference type="Proteomes" id="UP000189177"/>
    </source>
</evidence>
<dbReference type="AlphaFoldDB" id="A0A1V2ZY30"/>
<protein>
    <recommendedName>
        <fullName evidence="7">DUF726 domain-containing protein</fullName>
    </recommendedName>
</protein>
<dbReference type="InterPro" id="IPR007941">
    <property type="entry name" value="DUF726"/>
</dbReference>
<evidence type="ECO:0000256" key="1">
    <source>
        <dbReference type="ARBA" id="ARBA00004141"/>
    </source>
</evidence>
<dbReference type="Proteomes" id="UP000189177">
    <property type="component" value="Unassembled WGS sequence"/>
</dbReference>
<dbReference type="SUPFAM" id="SSF53474">
    <property type="entry name" value="alpha/beta-Hydrolases"/>
    <property type="match status" value="1"/>
</dbReference>
<dbReference type="PANTHER" id="PTHR17920:SF3">
    <property type="entry name" value="TRANSMEMBRANE AND COILED-COIL DOMAIN-CONTAINING PROTEIN 4"/>
    <property type="match status" value="1"/>
</dbReference>
<evidence type="ECO:0008006" key="7">
    <source>
        <dbReference type="Google" id="ProtNLM"/>
    </source>
</evidence>
<comment type="subcellular location">
    <subcellularLocation>
        <location evidence="1">Membrane</location>
        <topology evidence="1">Multi-pass membrane protein</topology>
    </subcellularLocation>
</comment>
<dbReference type="EMBL" id="MUZR01000026">
    <property type="protein sequence ID" value="OOC10024.1"/>
    <property type="molecule type" value="Genomic_DNA"/>
</dbReference>
<evidence type="ECO:0000313" key="5">
    <source>
        <dbReference type="EMBL" id="OOC10024.1"/>
    </source>
</evidence>
<organism evidence="5 6">
    <name type="scientific">Thioalkalivibrio halophilus</name>
    <dbReference type="NCBI Taxonomy" id="252474"/>
    <lineage>
        <taxon>Bacteria</taxon>
        <taxon>Pseudomonadati</taxon>
        <taxon>Pseudomonadota</taxon>
        <taxon>Gammaproteobacteria</taxon>
        <taxon>Chromatiales</taxon>
        <taxon>Ectothiorhodospiraceae</taxon>
        <taxon>Thioalkalivibrio</taxon>
    </lineage>
</organism>
<dbReference type="Pfam" id="PF05277">
    <property type="entry name" value="DUF726"/>
    <property type="match status" value="1"/>
</dbReference>
<dbReference type="STRING" id="252474.B1A74_07895"/>
<evidence type="ECO:0000256" key="2">
    <source>
        <dbReference type="ARBA" id="ARBA00022692"/>
    </source>
</evidence>
<keyword evidence="3" id="KW-1133">Transmembrane helix</keyword>
<gene>
    <name evidence="5" type="ORF">B1A74_07895</name>
</gene>